<feature type="region of interest" description="Disordered" evidence="6">
    <location>
        <begin position="53"/>
        <end position="104"/>
    </location>
</feature>
<evidence type="ECO:0000256" key="2">
    <source>
        <dbReference type="ARBA" id="ARBA00022737"/>
    </source>
</evidence>
<dbReference type="Gene3D" id="3.30.160.60">
    <property type="entry name" value="Classic Zinc Finger"/>
    <property type="match status" value="1"/>
</dbReference>
<dbReference type="EMBL" id="GFDL01004336">
    <property type="protein sequence ID" value="JAV30709.1"/>
    <property type="molecule type" value="Transcribed_RNA"/>
</dbReference>
<name>A0A1Q3FSY1_CULTA</name>
<organism evidence="8">
    <name type="scientific">Culex tarsalis</name>
    <name type="common">Encephalitis mosquito</name>
    <dbReference type="NCBI Taxonomy" id="7177"/>
    <lineage>
        <taxon>Eukaryota</taxon>
        <taxon>Metazoa</taxon>
        <taxon>Ecdysozoa</taxon>
        <taxon>Arthropoda</taxon>
        <taxon>Hexapoda</taxon>
        <taxon>Insecta</taxon>
        <taxon>Pterygota</taxon>
        <taxon>Neoptera</taxon>
        <taxon>Endopterygota</taxon>
        <taxon>Diptera</taxon>
        <taxon>Nematocera</taxon>
        <taxon>Culicoidea</taxon>
        <taxon>Culicidae</taxon>
        <taxon>Culicinae</taxon>
        <taxon>Culicini</taxon>
        <taxon>Culex</taxon>
        <taxon>Culex</taxon>
    </lineage>
</organism>
<evidence type="ECO:0000313" key="8">
    <source>
        <dbReference type="EMBL" id="JAV30709.1"/>
    </source>
</evidence>
<accession>A0A1Q3FSY1</accession>
<dbReference type="PROSITE" id="PS50157">
    <property type="entry name" value="ZINC_FINGER_C2H2_2"/>
    <property type="match status" value="1"/>
</dbReference>
<dbReference type="PANTHER" id="PTHR24409:SF295">
    <property type="entry name" value="AZ2-RELATED"/>
    <property type="match status" value="1"/>
</dbReference>
<evidence type="ECO:0000256" key="1">
    <source>
        <dbReference type="ARBA" id="ARBA00022723"/>
    </source>
</evidence>
<sequence length="192" mass="21647">MPKNNLSRRYSSSISERNDKWDKLFCDLFWSPFEAKTRIYNTRSGLVPYIAASSDSESEDDDLPIESKLDGNGSASSASSVTASDVPSTSTDPKPQPAPRHQFHQCRSCPKSFRFLYQLRNHEVAHSTERPWPCNCGKCFKSALALHMHRKRTGHHNWTVSCPRCGQCFAKTSDMKRHSASACAKVRAKKHA</sequence>
<evidence type="ECO:0000256" key="3">
    <source>
        <dbReference type="ARBA" id="ARBA00022771"/>
    </source>
</evidence>
<keyword evidence="1" id="KW-0479">Metal-binding</keyword>
<dbReference type="InterPro" id="IPR013087">
    <property type="entry name" value="Znf_C2H2_type"/>
</dbReference>
<keyword evidence="2" id="KW-0677">Repeat</keyword>
<dbReference type="AlphaFoldDB" id="A0A1Q3FSY1"/>
<evidence type="ECO:0000256" key="6">
    <source>
        <dbReference type="SAM" id="MobiDB-lite"/>
    </source>
</evidence>
<proteinExistence type="predicted"/>
<protein>
    <recommendedName>
        <fullName evidence="7">C2H2-type domain-containing protein</fullName>
    </recommendedName>
</protein>
<keyword evidence="4" id="KW-0862">Zinc</keyword>
<evidence type="ECO:0000256" key="4">
    <source>
        <dbReference type="ARBA" id="ARBA00022833"/>
    </source>
</evidence>
<dbReference type="GO" id="GO:0005634">
    <property type="term" value="C:nucleus"/>
    <property type="evidence" value="ECO:0007669"/>
    <property type="project" value="TreeGrafter"/>
</dbReference>
<dbReference type="GO" id="GO:0000981">
    <property type="term" value="F:DNA-binding transcription factor activity, RNA polymerase II-specific"/>
    <property type="evidence" value="ECO:0007669"/>
    <property type="project" value="TreeGrafter"/>
</dbReference>
<evidence type="ECO:0000259" key="7">
    <source>
        <dbReference type="PROSITE" id="PS50157"/>
    </source>
</evidence>
<feature type="compositionally biased region" description="Low complexity" evidence="6">
    <location>
        <begin position="74"/>
        <end position="93"/>
    </location>
</feature>
<dbReference type="PROSITE" id="PS00028">
    <property type="entry name" value="ZINC_FINGER_C2H2_1"/>
    <property type="match status" value="1"/>
</dbReference>
<dbReference type="GO" id="GO:0000977">
    <property type="term" value="F:RNA polymerase II transcription regulatory region sequence-specific DNA binding"/>
    <property type="evidence" value="ECO:0007669"/>
    <property type="project" value="TreeGrafter"/>
</dbReference>
<dbReference type="GO" id="GO:0008270">
    <property type="term" value="F:zinc ion binding"/>
    <property type="evidence" value="ECO:0007669"/>
    <property type="project" value="UniProtKB-KW"/>
</dbReference>
<dbReference type="InterPro" id="IPR036236">
    <property type="entry name" value="Znf_C2H2_sf"/>
</dbReference>
<feature type="domain" description="C2H2-type" evidence="7">
    <location>
        <begin position="104"/>
        <end position="131"/>
    </location>
</feature>
<reference evidence="8" key="1">
    <citation type="submission" date="2017-01" db="EMBL/GenBank/DDBJ databases">
        <title>A deep insight into the sialotranscriptome of adult male and female Cluex tarsalis mosquitoes.</title>
        <authorList>
            <person name="Ribeiro J.M."/>
            <person name="Moreira F."/>
            <person name="Bernard K.A."/>
            <person name="Calvo E."/>
        </authorList>
    </citation>
    <scope>NUCLEOTIDE SEQUENCE</scope>
    <source>
        <strain evidence="8">Kern County</strain>
        <tissue evidence="8">Salivary glands</tissue>
    </source>
</reference>
<evidence type="ECO:0000256" key="5">
    <source>
        <dbReference type="PROSITE-ProRule" id="PRU00042"/>
    </source>
</evidence>
<dbReference type="SUPFAM" id="SSF57667">
    <property type="entry name" value="beta-beta-alpha zinc fingers"/>
    <property type="match status" value="1"/>
</dbReference>
<keyword evidence="3 5" id="KW-0863">Zinc-finger</keyword>
<dbReference type="PANTHER" id="PTHR24409">
    <property type="entry name" value="ZINC FINGER PROTEIN 142"/>
    <property type="match status" value="1"/>
</dbReference>